<accession>A0A1H0YDG6</accession>
<feature type="compositionally biased region" description="Basic and acidic residues" evidence="1">
    <location>
        <begin position="1"/>
        <end position="10"/>
    </location>
</feature>
<dbReference type="STRING" id="311333.SAMN05421664_0661"/>
<proteinExistence type="predicted"/>
<evidence type="ECO:0000256" key="1">
    <source>
        <dbReference type="SAM" id="MobiDB-lite"/>
    </source>
</evidence>
<dbReference type="EMBL" id="FNKL01000001">
    <property type="protein sequence ID" value="SDQ13264.1"/>
    <property type="molecule type" value="Genomic_DNA"/>
</dbReference>
<protein>
    <submittedName>
        <fullName evidence="2">Killing trait domain-containing protein</fullName>
    </submittedName>
</protein>
<sequence>MSKEEKKSTENDLPESVNDQITDAVQQSNLMPVGEHPAFPHGHIYLNAAYSTGIMFQNAVNNQNNLNIMGQAATTQGIMQMYNIDNASDSISITKILNLQSARIAPESLHDEHHHDKK</sequence>
<evidence type="ECO:0000313" key="3">
    <source>
        <dbReference type="Proteomes" id="UP000199627"/>
    </source>
</evidence>
<name>A0A1H0YDG6_9FLAO</name>
<dbReference type="InterPro" id="IPR021070">
    <property type="entry name" value="Killing_trait_RebB"/>
</dbReference>
<feature type="region of interest" description="Disordered" evidence="1">
    <location>
        <begin position="1"/>
        <end position="22"/>
    </location>
</feature>
<gene>
    <name evidence="2" type="ORF">SAMN05421664_0661</name>
</gene>
<dbReference type="AlphaFoldDB" id="A0A1H0YDG6"/>
<reference evidence="3" key="1">
    <citation type="submission" date="2016-10" db="EMBL/GenBank/DDBJ databases">
        <authorList>
            <person name="Varghese N."/>
            <person name="Submissions S."/>
        </authorList>
    </citation>
    <scope>NUCLEOTIDE SEQUENCE [LARGE SCALE GENOMIC DNA]</scope>
    <source>
        <strain evidence="3">DSM 17072</strain>
    </source>
</reference>
<keyword evidence="3" id="KW-1185">Reference proteome</keyword>
<evidence type="ECO:0000313" key="2">
    <source>
        <dbReference type="EMBL" id="SDQ13264.1"/>
    </source>
</evidence>
<dbReference type="Pfam" id="PF11747">
    <property type="entry name" value="RebB"/>
    <property type="match status" value="1"/>
</dbReference>
<dbReference type="RefSeq" id="WP_228421895.1">
    <property type="nucleotide sequence ID" value="NZ_FNKL01000001.1"/>
</dbReference>
<organism evidence="2 3">
    <name type="scientific">Chryseobacterium soldanellicola</name>
    <dbReference type="NCBI Taxonomy" id="311333"/>
    <lineage>
        <taxon>Bacteria</taxon>
        <taxon>Pseudomonadati</taxon>
        <taxon>Bacteroidota</taxon>
        <taxon>Flavobacteriia</taxon>
        <taxon>Flavobacteriales</taxon>
        <taxon>Weeksellaceae</taxon>
        <taxon>Chryseobacterium group</taxon>
        <taxon>Chryseobacterium</taxon>
    </lineage>
</organism>
<dbReference type="Proteomes" id="UP000199627">
    <property type="component" value="Unassembled WGS sequence"/>
</dbReference>